<proteinExistence type="predicted"/>
<keyword evidence="1" id="KW-1133">Transmembrane helix</keyword>
<keyword evidence="1" id="KW-0812">Transmembrane</keyword>
<reference evidence="3" key="1">
    <citation type="submission" date="2017-06" db="EMBL/GenBank/DDBJ databases">
        <authorList>
            <person name="Varghese N."/>
            <person name="Submissions S."/>
        </authorList>
    </citation>
    <scope>NUCLEOTIDE SEQUENCE [LARGE SCALE GENOMIC DNA]</scope>
    <source>
        <strain evidence="3">NKM1</strain>
    </source>
</reference>
<name>A0A239EP62_9BACT</name>
<feature type="transmembrane region" description="Helical" evidence="1">
    <location>
        <begin position="7"/>
        <end position="27"/>
    </location>
</feature>
<dbReference type="AlphaFoldDB" id="A0A239EP62"/>
<accession>A0A239EP62</accession>
<dbReference type="EMBL" id="FZOQ01000007">
    <property type="protein sequence ID" value="SNS46540.1"/>
    <property type="molecule type" value="Genomic_DNA"/>
</dbReference>
<organism evidence="2 3">
    <name type="scientific">Pontibacter ummariensis</name>
    <dbReference type="NCBI Taxonomy" id="1610492"/>
    <lineage>
        <taxon>Bacteria</taxon>
        <taxon>Pseudomonadati</taxon>
        <taxon>Bacteroidota</taxon>
        <taxon>Cytophagia</taxon>
        <taxon>Cytophagales</taxon>
        <taxon>Hymenobacteraceae</taxon>
        <taxon>Pontibacter</taxon>
    </lineage>
</organism>
<evidence type="ECO:0000313" key="2">
    <source>
        <dbReference type="EMBL" id="SNS46540.1"/>
    </source>
</evidence>
<evidence type="ECO:0000313" key="3">
    <source>
        <dbReference type="Proteomes" id="UP000198432"/>
    </source>
</evidence>
<dbReference type="Proteomes" id="UP000198432">
    <property type="component" value="Unassembled WGS sequence"/>
</dbReference>
<protein>
    <submittedName>
        <fullName evidence="2">Uncharacterized protein</fullName>
    </submittedName>
</protein>
<gene>
    <name evidence="2" type="ORF">SAMN06296052_1071</name>
</gene>
<evidence type="ECO:0000256" key="1">
    <source>
        <dbReference type="SAM" id="Phobius"/>
    </source>
</evidence>
<sequence length="28" mass="3211">MDNTRKFFFYLFVILGTLLILGTMGSLV</sequence>
<feature type="non-terminal residue" evidence="2">
    <location>
        <position position="28"/>
    </location>
</feature>
<keyword evidence="1" id="KW-0472">Membrane</keyword>
<keyword evidence="3" id="KW-1185">Reference proteome</keyword>